<dbReference type="AlphaFoldDB" id="A0A6J8DXF6"/>
<organism evidence="2 3">
    <name type="scientific">Mytilus coruscus</name>
    <name type="common">Sea mussel</name>
    <dbReference type="NCBI Taxonomy" id="42192"/>
    <lineage>
        <taxon>Eukaryota</taxon>
        <taxon>Metazoa</taxon>
        <taxon>Spiralia</taxon>
        <taxon>Lophotrochozoa</taxon>
        <taxon>Mollusca</taxon>
        <taxon>Bivalvia</taxon>
        <taxon>Autobranchia</taxon>
        <taxon>Pteriomorphia</taxon>
        <taxon>Mytilida</taxon>
        <taxon>Mytiloidea</taxon>
        <taxon>Mytilidae</taxon>
        <taxon>Mytilinae</taxon>
        <taxon>Mytilus</taxon>
    </lineage>
</organism>
<gene>
    <name evidence="2" type="ORF">MCOR_46168</name>
</gene>
<name>A0A6J8DXF6_MYTCO</name>
<dbReference type="Proteomes" id="UP000507470">
    <property type="component" value="Unassembled WGS sequence"/>
</dbReference>
<accession>A0A6J8DXF6</accession>
<keyword evidence="3" id="KW-1185">Reference proteome</keyword>
<evidence type="ECO:0000313" key="2">
    <source>
        <dbReference type="EMBL" id="CAC5413264.1"/>
    </source>
</evidence>
<proteinExistence type="predicted"/>
<evidence type="ECO:0000313" key="3">
    <source>
        <dbReference type="Proteomes" id="UP000507470"/>
    </source>
</evidence>
<sequence length="380" mass="43700">MGAFNLQVVCFSFVDVYQHCDLGAHQNFVESSKALIKNTNARLDRLNTMSNDLRRLASLIKDDRDEHEESHLSPEIKAIGEINKDKQNNKTKRQSINIVIPIDGPDTKGRTIPTEKTQKLTKPKISPKKNTELVNKKGKEATGLHKQNKIDIKKLQNHTEKNNTFVPNLFNKGQRREYDETYDEAFDNNKRTEIQESISESTSPDLNVSFTSTTRQHCCLFHKYGYTDAENKRRHKEEIREPKTISSTPTQIKAHVVDLSLPSRSKFLNFDRSNDMKKVDCYQLGLCKTSTSSKFKYNSRETIAKSDVLRRQVLLPKRITLHANSVSELFTEGSVLPLDKFSVGFRFRIGQKSKTKHENYITRLQYSSMDYSLVLKSSGY</sequence>
<feature type="region of interest" description="Disordered" evidence="1">
    <location>
        <begin position="102"/>
        <end position="130"/>
    </location>
</feature>
<protein>
    <submittedName>
        <fullName evidence="2">Uncharacterized protein</fullName>
    </submittedName>
</protein>
<reference evidence="2 3" key="1">
    <citation type="submission" date="2020-06" db="EMBL/GenBank/DDBJ databases">
        <authorList>
            <person name="Li R."/>
            <person name="Bekaert M."/>
        </authorList>
    </citation>
    <scope>NUCLEOTIDE SEQUENCE [LARGE SCALE GENOMIC DNA]</scope>
    <source>
        <strain evidence="3">wild</strain>
    </source>
</reference>
<dbReference type="OrthoDB" id="6078259at2759"/>
<evidence type="ECO:0000256" key="1">
    <source>
        <dbReference type="SAM" id="MobiDB-lite"/>
    </source>
</evidence>
<dbReference type="EMBL" id="CACVKT020008128">
    <property type="protein sequence ID" value="CAC5413264.1"/>
    <property type="molecule type" value="Genomic_DNA"/>
</dbReference>